<reference evidence="2 3" key="1">
    <citation type="submission" date="2015-09" db="EMBL/GenBank/DDBJ databases">
        <title>Identification and resolution of microdiversity through metagenomic sequencing of parallel consortia.</title>
        <authorList>
            <person name="Nelson W.C."/>
            <person name="Romine M.F."/>
            <person name="Lindemann S.R."/>
        </authorList>
    </citation>
    <scope>NUCLEOTIDE SEQUENCE [LARGE SCALE GENOMIC DNA]</scope>
    <source>
        <strain evidence="2">HL-55</strain>
    </source>
</reference>
<comment type="similarity">
    <text evidence="1">Belongs to the ComF/GntX family.</text>
</comment>
<evidence type="ECO:0000313" key="3">
    <source>
        <dbReference type="Proteomes" id="UP000050416"/>
    </source>
</evidence>
<proteinExistence type="inferred from homology"/>
<dbReference type="InterPro" id="IPR029057">
    <property type="entry name" value="PRTase-like"/>
</dbReference>
<comment type="caution">
    <text evidence="2">The sequence shown here is derived from an EMBL/GenBank/DDBJ whole genome shotgun (WGS) entry which is preliminary data.</text>
</comment>
<dbReference type="Gene3D" id="3.40.50.2020">
    <property type="match status" value="1"/>
</dbReference>
<evidence type="ECO:0000313" key="2">
    <source>
        <dbReference type="EMBL" id="KPQ28182.1"/>
    </source>
</evidence>
<dbReference type="AlphaFoldDB" id="A0A0P8B3M1"/>
<dbReference type="STRING" id="1305731.GCA_000934705_00414"/>
<accession>A0A0P8B3M1</accession>
<dbReference type="InterPro" id="IPR000836">
    <property type="entry name" value="PRTase_dom"/>
</dbReference>
<dbReference type="OrthoDB" id="9793412at2"/>
<keyword evidence="2" id="KW-0808">Transferase</keyword>
<organism evidence="2 3">
    <name type="scientific">Marinobacter excellens HL-55</name>
    <dbReference type="NCBI Taxonomy" id="1305731"/>
    <lineage>
        <taxon>Bacteria</taxon>
        <taxon>Pseudomonadati</taxon>
        <taxon>Pseudomonadota</taxon>
        <taxon>Gammaproteobacteria</taxon>
        <taxon>Pseudomonadales</taxon>
        <taxon>Marinobacteraceae</taxon>
        <taxon>Marinobacter</taxon>
    </lineage>
</organism>
<dbReference type="SUPFAM" id="SSF53271">
    <property type="entry name" value="PRTase-like"/>
    <property type="match status" value="1"/>
</dbReference>
<dbReference type="CDD" id="cd06223">
    <property type="entry name" value="PRTases_typeI"/>
    <property type="match status" value="1"/>
</dbReference>
<dbReference type="InterPro" id="IPR051910">
    <property type="entry name" value="ComF/GntX_DNA_util-trans"/>
</dbReference>
<dbReference type="PANTHER" id="PTHR47505">
    <property type="entry name" value="DNA UTILIZATION PROTEIN YHGH"/>
    <property type="match status" value="1"/>
</dbReference>
<protein>
    <submittedName>
        <fullName evidence="2">Putative amidophosphoribosyltransferase</fullName>
    </submittedName>
</protein>
<sequence length="242" mass="27209">MINGLNPLSTLIKRKVNSAKEGGRCVTCLSPYASHGLCLGCRNDLPRNRWYCYSCALPLAFATPGMRCGECQTALPPFTRALIPWRYQFPVDGMIGRYKYHGHRKFIRPLLADFSQFLDQQLLPEQRPDLLIPAPMHWLRRWQRGFNQAQDIAEFVGTRLDIPVAADVVRRRRRTSAQRGLNRADRLVNLANVFEVCGAIPERVAIVDDVVTTGATVRVLARALADAGARDIQIWALARTPG</sequence>
<dbReference type="PATRIC" id="fig|1305731.5.peg.858"/>
<dbReference type="PANTHER" id="PTHR47505:SF1">
    <property type="entry name" value="DNA UTILIZATION PROTEIN YHGH"/>
    <property type="match status" value="1"/>
</dbReference>
<name>A0A0P8B3M1_9GAMM</name>
<dbReference type="Proteomes" id="UP000050416">
    <property type="component" value="Unassembled WGS sequence"/>
</dbReference>
<dbReference type="GO" id="GO:0016757">
    <property type="term" value="F:glycosyltransferase activity"/>
    <property type="evidence" value="ECO:0007669"/>
    <property type="project" value="UniProtKB-KW"/>
</dbReference>
<gene>
    <name evidence="2" type="ORF">HLUCCX14_11960</name>
</gene>
<dbReference type="EMBL" id="LJZQ01000018">
    <property type="protein sequence ID" value="KPQ28182.1"/>
    <property type="molecule type" value="Genomic_DNA"/>
</dbReference>
<evidence type="ECO:0000256" key="1">
    <source>
        <dbReference type="ARBA" id="ARBA00008007"/>
    </source>
</evidence>
<keyword evidence="2" id="KW-0328">Glycosyltransferase</keyword>